<evidence type="ECO:0000256" key="1">
    <source>
        <dbReference type="ARBA" id="ARBA00006594"/>
    </source>
</evidence>
<evidence type="ECO:0000256" key="3">
    <source>
        <dbReference type="ARBA" id="ARBA00022603"/>
    </source>
</evidence>
<dbReference type="EC" id="2.1.1.72" evidence="2"/>
<comment type="catalytic activity">
    <reaction evidence="7">
        <text>a 2'-deoxyadenosine in DNA + S-adenosyl-L-methionine = an N(6)-methyl-2'-deoxyadenosine in DNA + S-adenosyl-L-homocysteine + H(+)</text>
        <dbReference type="Rhea" id="RHEA:15197"/>
        <dbReference type="Rhea" id="RHEA-COMP:12418"/>
        <dbReference type="Rhea" id="RHEA-COMP:12419"/>
        <dbReference type="ChEBI" id="CHEBI:15378"/>
        <dbReference type="ChEBI" id="CHEBI:57856"/>
        <dbReference type="ChEBI" id="CHEBI:59789"/>
        <dbReference type="ChEBI" id="CHEBI:90615"/>
        <dbReference type="ChEBI" id="CHEBI:90616"/>
        <dbReference type="EC" id="2.1.1.72"/>
    </reaction>
</comment>
<evidence type="ECO:0000313" key="9">
    <source>
        <dbReference type="EMBL" id="GAA4379700.1"/>
    </source>
</evidence>
<reference evidence="10" key="1">
    <citation type="journal article" date="2019" name="Int. J. Syst. Evol. Microbiol.">
        <title>The Global Catalogue of Microorganisms (GCM) 10K type strain sequencing project: providing services to taxonomists for standard genome sequencing and annotation.</title>
        <authorList>
            <consortium name="The Broad Institute Genomics Platform"/>
            <consortium name="The Broad Institute Genome Sequencing Center for Infectious Disease"/>
            <person name="Wu L."/>
            <person name="Ma J."/>
        </authorList>
    </citation>
    <scope>NUCLEOTIDE SEQUENCE [LARGE SCALE GENOMIC DNA]</scope>
    <source>
        <strain evidence="10">JCM 17924</strain>
    </source>
</reference>
<dbReference type="Proteomes" id="UP001500454">
    <property type="component" value="Unassembled WGS sequence"/>
</dbReference>
<name>A0ABP8IY26_9BACT</name>
<evidence type="ECO:0000256" key="7">
    <source>
        <dbReference type="ARBA" id="ARBA00047942"/>
    </source>
</evidence>
<dbReference type="SUPFAM" id="SSF53335">
    <property type="entry name" value="S-adenosyl-L-methionine-dependent methyltransferases"/>
    <property type="match status" value="1"/>
</dbReference>
<keyword evidence="4" id="KW-0808">Transferase</keyword>
<dbReference type="GO" id="GO:0032259">
    <property type="term" value="P:methylation"/>
    <property type="evidence" value="ECO:0007669"/>
    <property type="project" value="UniProtKB-KW"/>
</dbReference>
<comment type="caution">
    <text evidence="9">The sequence shown here is derived from an EMBL/GenBank/DDBJ whole genome shotgun (WGS) entry which is preliminary data.</text>
</comment>
<sequence length="486" mass="55336">MRRLEYVDNGDYFIEREDLKWSKFRDLPPEELLEHIRANVFPFIKNLHDPHEPFSMAMDNAVFLIDKPTLLKEAIEVIDEIYKDIDSQKDAGQHFQDTPGDLYEHLLKATSEAGKNGQFRTPRHIIQMMCEIADPDVGDRICDVTCGTGGFLVGAYQHILSKYSSSKYIEEDENGLKRSLKGDLLSIQQFVELKSNTFFGFDIDPTMIRIGLMNMIMHGITEPRITRVDTLSEAFDVSQSVANASTPVAVAPPFLYTTPDLSDEQYSIILANPPFTGRIDKSTLSKKLQKVDTSQSELLFLHRIIRMLKTNGRAAVIIPEGVLFGTSNAQKYTRETLLKDCCLNAVISMPSGVFYPYTGVKTSIIVFTKKELGSTVYHTDKVWFYGMDGDGYSLDTNRKKLKENPLPIVSRSYKTRESSIIQDRKGKYFYVPIDEIQKQSLNLSFNQYKEFVYEAQEHEPPGELLARIIELEKSILNDLTNLSTLL</sequence>
<dbReference type="InterPro" id="IPR002052">
    <property type="entry name" value="DNA_methylase_N6_adenine_CS"/>
</dbReference>
<accession>A0ABP8IY26</accession>
<dbReference type="PROSITE" id="PS00092">
    <property type="entry name" value="N6_MTASE"/>
    <property type="match status" value="1"/>
</dbReference>
<keyword evidence="3 9" id="KW-0489">Methyltransferase</keyword>
<dbReference type="Pfam" id="PF02384">
    <property type="entry name" value="N6_Mtase"/>
    <property type="match status" value="1"/>
</dbReference>
<feature type="domain" description="DNA methylase adenine-specific" evidence="8">
    <location>
        <begin position="96"/>
        <end position="450"/>
    </location>
</feature>
<evidence type="ECO:0000256" key="6">
    <source>
        <dbReference type="ARBA" id="ARBA00022747"/>
    </source>
</evidence>
<comment type="similarity">
    <text evidence="1">Belongs to the N(4)/N(6)-methyltransferase family.</text>
</comment>
<dbReference type="Gene3D" id="3.40.50.150">
    <property type="entry name" value="Vaccinia Virus protein VP39"/>
    <property type="match status" value="1"/>
</dbReference>
<evidence type="ECO:0000256" key="4">
    <source>
        <dbReference type="ARBA" id="ARBA00022679"/>
    </source>
</evidence>
<keyword evidence="6" id="KW-0680">Restriction system</keyword>
<dbReference type="PANTHER" id="PTHR42933">
    <property type="entry name" value="SLR6095 PROTEIN"/>
    <property type="match status" value="1"/>
</dbReference>
<dbReference type="InterPro" id="IPR029063">
    <property type="entry name" value="SAM-dependent_MTases_sf"/>
</dbReference>
<evidence type="ECO:0000256" key="5">
    <source>
        <dbReference type="ARBA" id="ARBA00022691"/>
    </source>
</evidence>
<evidence type="ECO:0000256" key="2">
    <source>
        <dbReference type="ARBA" id="ARBA00011900"/>
    </source>
</evidence>
<dbReference type="PRINTS" id="PR00507">
    <property type="entry name" value="N12N6MTFRASE"/>
</dbReference>
<organism evidence="9 10">
    <name type="scientific">Hymenobacter koreensis</name>
    <dbReference type="NCBI Taxonomy" id="1084523"/>
    <lineage>
        <taxon>Bacteria</taxon>
        <taxon>Pseudomonadati</taxon>
        <taxon>Bacteroidota</taxon>
        <taxon>Cytophagia</taxon>
        <taxon>Cytophagales</taxon>
        <taxon>Hymenobacteraceae</taxon>
        <taxon>Hymenobacter</taxon>
    </lineage>
</organism>
<dbReference type="GO" id="GO:0008168">
    <property type="term" value="F:methyltransferase activity"/>
    <property type="evidence" value="ECO:0007669"/>
    <property type="project" value="UniProtKB-KW"/>
</dbReference>
<gene>
    <name evidence="9" type="ORF">GCM10023186_17370</name>
</gene>
<dbReference type="EMBL" id="BAABHA010000003">
    <property type="protein sequence ID" value="GAA4379700.1"/>
    <property type="molecule type" value="Genomic_DNA"/>
</dbReference>
<dbReference type="InterPro" id="IPR003356">
    <property type="entry name" value="DNA_methylase_A-5"/>
</dbReference>
<dbReference type="PANTHER" id="PTHR42933:SF3">
    <property type="entry name" value="TYPE I RESTRICTION ENZYME MJAVIII METHYLASE SUBUNIT"/>
    <property type="match status" value="1"/>
</dbReference>
<protein>
    <recommendedName>
        <fullName evidence="2">site-specific DNA-methyltransferase (adenine-specific)</fullName>
        <ecNumber evidence="2">2.1.1.72</ecNumber>
    </recommendedName>
</protein>
<evidence type="ECO:0000259" key="8">
    <source>
        <dbReference type="Pfam" id="PF02384"/>
    </source>
</evidence>
<evidence type="ECO:0000313" key="10">
    <source>
        <dbReference type="Proteomes" id="UP001500454"/>
    </source>
</evidence>
<keyword evidence="5" id="KW-0949">S-adenosyl-L-methionine</keyword>
<proteinExistence type="inferred from homology"/>
<keyword evidence="10" id="KW-1185">Reference proteome</keyword>
<dbReference type="InterPro" id="IPR051537">
    <property type="entry name" value="DNA_Adenine_Mtase"/>
</dbReference>